<protein>
    <recommendedName>
        <fullName evidence="4">Nephrocystin 3-like N-terminal domain-containing protein</fullName>
    </recommendedName>
</protein>
<dbReference type="Proteomes" id="UP001303160">
    <property type="component" value="Unassembled WGS sequence"/>
</dbReference>
<dbReference type="Pfam" id="PF24883">
    <property type="entry name" value="NPHP3_N"/>
    <property type="match status" value="1"/>
</dbReference>
<dbReference type="PANTHER" id="PTHR10039">
    <property type="entry name" value="AMELOGENIN"/>
    <property type="match status" value="1"/>
</dbReference>
<dbReference type="InterPro" id="IPR056884">
    <property type="entry name" value="NPHP3-like_N"/>
</dbReference>
<evidence type="ECO:0000256" key="2">
    <source>
        <dbReference type="SAM" id="MobiDB-lite"/>
    </source>
</evidence>
<reference evidence="5" key="1">
    <citation type="journal article" date="2023" name="Mol. Phylogenet. Evol.">
        <title>Genome-scale phylogeny and comparative genomics of the fungal order Sordariales.</title>
        <authorList>
            <person name="Hensen N."/>
            <person name="Bonometti L."/>
            <person name="Westerberg I."/>
            <person name="Brannstrom I.O."/>
            <person name="Guillou S."/>
            <person name="Cros-Aarteil S."/>
            <person name="Calhoun S."/>
            <person name="Haridas S."/>
            <person name="Kuo A."/>
            <person name="Mondo S."/>
            <person name="Pangilinan J."/>
            <person name="Riley R."/>
            <person name="LaButti K."/>
            <person name="Andreopoulos B."/>
            <person name="Lipzen A."/>
            <person name="Chen C."/>
            <person name="Yan M."/>
            <person name="Daum C."/>
            <person name="Ng V."/>
            <person name="Clum A."/>
            <person name="Steindorff A."/>
            <person name="Ohm R.A."/>
            <person name="Martin F."/>
            <person name="Silar P."/>
            <person name="Natvig D.O."/>
            <person name="Lalanne C."/>
            <person name="Gautier V."/>
            <person name="Ament-Velasquez S.L."/>
            <person name="Kruys A."/>
            <person name="Hutchinson M.I."/>
            <person name="Powell A.J."/>
            <person name="Barry K."/>
            <person name="Miller A.N."/>
            <person name="Grigoriev I.V."/>
            <person name="Debuchy R."/>
            <person name="Gladieux P."/>
            <person name="Hiltunen Thoren M."/>
            <person name="Johannesson H."/>
        </authorList>
    </citation>
    <scope>NUCLEOTIDE SEQUENCE</scope>
    <source>
        <strain evidence="5">CBS 315.58</strain>
    </source>
</reference>
<evidence type="ECO:0000313" key="6">
    <source>
        <dbReference type="Proteomes" id="UP001303160"/>
    </source>
</evidence>
<feature type="region of interest" description="Disordered" evidence="2">
    <location>
        <begin position="1097"/>
        <end position="1118"/>
    </location>
</feature>
<feature type="domain" description="Nephrocystin 3-like N-terminal" evidence="4">
    <location>
        <begin position="271"/>
        <end position="448"/>
    </location>
</feature>
<evidence type="ECO:0000256" key="3">
    <source>
        <dbReference type="SAM" id="Phobius"/>
    </source>
</evidence>
<gene>
    <name evidence="5" type="ORF">QBC40DRAFT_23999</name>
</gene>
<organism evidence="5 6">
    <name type="scientific">Triangularia verruculosa</name>
    <dbReference type="NCBI Taxonomy" id="2587418"/>
    <lineage>
        <taxon>Eukaryota</taxon>
        <taxon>Fungi</taxon>
        <taxon>Dikarya</taxon>
        <taxon>Ascomycota</taxon>
        <taxon>Pezizomycotina</taxon>
        <taxon>Sordariomycetes</taxon>
        <taxon>Sordariomycetidae</taxon>
        <taxon>Sordariales</taxon>
        <taxon>Podosporaceae</taxon>
        <taxon>Triangularia</taxon>
    </lineage>
</organism>
<dbReference type="PANTHER" id="PTHR10039:SF5">
    <property type="entry name" value="NACHT DOMAIN-CONTAINING PROTEIN"/>
    <property type="match status" value="1"/>
</dbReference>
<feature type="transmembrane region" description="Helical" evidence="3">
    <location>
        <begin position="1130"/>
        <end position="1150"/>
    </location>
</feature>
<evidence type="ECO:0000256" key="1">
    <source>
        <dbReference type="ARBA" id="ARBA00022737"/>
    </source>
</evidence>
<accession>A0AAN7AYA6</accession>
<keyword evidence="3" id="KW-0812">Transmembrane</keyword>
<keyword evidence="1" id="KW-0677">Repeat</keyword>
<evidence type="ECO:0000259" key="4">
    <source>
        <dbReference type="Pfam" id="PF24883"/>
    </source>
</evidence>
<proteinExistence type="predicted"/>
<keyword evidence="3" id="KW-0472">Membrane</keyword>
<keyword evidence="3" id="KW-1133">Transmembrane helix</keyword>
<dbReference type="AlphaFoldDB" id="A0AAN7AYA6"/>
<feature type="compositionally biased region" description="Acidic residues" evidence="2">
    <location>
        <begin position="1099"/>
        <end position="1110"/>
    </location>
</feature>
<evidence type="ECO:0000313" key="5">
    <source>
        <dbReference type="EMBL" id="KAK4203424.1"/>
    </source>
</evidence>
<name>A0AAN7AYA6_9PEZI</name>
<dbReference type="SUPFAM" id="SSF52540">
    <property type="entry name" value="P-loop containing nucleoside triphosphate hydrolases"/>
    <property type="match status" value="1"/>
</dbReference>
<keyword evidence="6" id="KW-1185">Reference proteome</keyword>
<comment type="caution">
    <text evidence="5">The sequence shown here is derived from an EMBL/GenBank/DDBJ whole genome shotgun (WGS) entry which is preliminary data.</text>
</comment>
<dbReference type="InterPro" id="IPR027417">
    <property type="entry name" value="P-loop_NTPase"/>
</dbReference>
<reference evidence="5" key="2">
    <citation type="submission" date="2023-05" db="EMBL/GenBank/DDBJ databases">
        <authorList>
            <consortium name="Lawrence Berkeley National Laboratory"/>
            <person name="Steindorff A."/>
            <person name="Hensen N."/>
            <person name="Bonometti L."/>
            <person name="Westerberg I."/>
            <person name="Brannstrom I.O."/>
            <person name="Guillou S."/>
            <person name="Cros-Aarteil S."/>
            <person name="Calhoun S."/>
            <person name="Haridas S."/>
            <person name="Kuo A."/>
            <person name="Mondo S."/>
            <person name="Pangilinan J."/>
            <person name="Riley R."/>
            <person name="Labutti K."/>
            <person name="Andreopoulos B."/>
            <person name="Lipzen A."/>
            <person name="Chen C."/>
            <person name="Yanf M."/>
            <person name="Daum C."/>
            <person name="Ng V."/>
            <person name="Clum A."/>
            <person name="Ohm R."/>
            <person name="Martin F."/>
            <person name="Silar P."/>
            <person name="Natvig D."/>
            <person name="Lalanne C."/>
            <person name="Gautier V."/>
            <person name="Ament-Velasquez S.L."/>
            <person name="Kruys A."/>
            <person name="Hutchinson M.I."/>
            <person name="Powell A.J."/>
            <person name="Barry K."/>
            <person name="Miller A.N."/>
            <person name="Grigoriev I.V."/>
            <person name="Debuchy R."/>
            <person name="Gladieux P."/>
            <person name="Thoren M.H."/>
            <person name="Johannesson H."/>
        </authorList>
    </citation>
    <scope>NUCLEOTIDE SEQUENCE</scope>
    <source>
        <strain evidence="5">CBS 315.58</strain>
    </source>
</reference>
<dbReference type="EMBL" id="MU863889">
    <property type="protein sequence ID" value="KAK4203424.1"/>
    <property type="molecule type" value="Genomic_DNA"/>
</dbReference>
<sequence>MDPVTSIGLVSAILSFVTFGSKLVKGGVEIHREGNLAENATLEDAITRMDSFHSRLLLEDLPATKTLSDDEKDLRHLAEDCHKISSDLLRLLKTMKPRNSKGLQTAWGTVSASWKSIIHAKDKAELEGRLDKCYGRLTTILVWSTKFSIDSLISSAHGNSAKLNQIQTSIDQLKQAQQESTLAMSADAKVQQKMDDLQEGIKHQIYHARVLQALRYSGMNNRKDGLSQRAAEINARQKDFGGPFRWICEDEVVEDASDNDEERAMKRDARRKFATWLSSDSGIFHVAGKFGSGKSTLMQILFHHPSTQAALERWAGPRTLVRVNYFFSTVIGGAQQQLVGLTKTLLHDILQCCPDLTPILLPEAWNEAKTLPREAAVPVSQVDGATAMRALNRVFHGALNGTRSFCVFIDGLDEYKDQDGWDQADLVDLLHQWAPAGQSNVKLCVASREETAFFNKFCPDLTIRLHELTRYDMERFVEERLRKIRDAGLKQRLIRQIPQKAEGVFLWTQLVVGEIREDLEMGDGIELDMNLLDRFPAGLRPLLDRTVASISERYRRKAYLVFAILPMMERHMIPCSAVALSFINEYCKDSEFAYTLNPPEWETQLEAVDQIMVLDAGDARVKSASTQFRAWCKGLVESSIVRPGLTARSNWQMMYGARYPSVFRLHQVFFSHRSISEYFVEAVVQETLLKAGVTGAMVADAISQILLAEFCHRGPFSNVTYGGWVGLLLFLRHKFSLDSPPFLFLDRLQHVMSCRKVAILFSRTEHINRRRELSPLWDELHPRGQVLVERDCIGTVVMGEVTDIPWWDDKIFLWGPFFTAIEFNNYEYPRWKMENDNNFLQDKFRITATVYLAIQASHALKFRCGADTKASQALDFNPADHQHCNFLEAVMTRYQHTLYTQTTFEPMDRSYYKKLLRRDVYKAGSSETHLNIWQHYIIWQFTETLRRHAKTEPIRSSQTEEAARRKRLLCLYVTISRTVEIFLRLGANPRLLITSESREDCESRLGEEKPECRVLIFEFGDEENQTTQEVHHQELWDDGLIHFSVNKRPISLRDWIQRFPDIVPNKTAVLAMIDQKISEDQQKPKALTQKRVYNTSLDIPEETDDGSEETQGDKANQGQALQTMAPRNMLMGYLLSFFLGAFLTALAAIFL</sequence>